<feature type="compositionally biased region" description="Polar residues" evidence="1">
    <location>
        <begin position="38"/>
        <end position="63"/>
    </location>
</feature>
<dbReference type="InterPro" id="IPR050452">
    <property type="entry name" value="Metacaspase"/>
</dbReference>
<dbReference type="GO" id="GO:0006508">
    <property type="term" value="P:proteolysis"/>
    <property type="evidence" value="ECO:0007669"/>
    <property type="project" value="InterPro"/>
</dbReference>
<dbReference type="Pfam" id="PF00656">
    <property type="entry name" value="Peptidase_C14"/>
    <property type="match status" value="1"/>
</dbReference>
<proteinExistence type="predicted"/>
<dbReference type="SUPFAM" id="SSF52129">
    <property type="entry name" value="Caspase-like"/>
    <property type="match status" value="1"/>
</dbReference>
<dbReference type="GO" id="GO:0004197">
    <property type="term" value="F:cysteine-type endopeptidase activity"/>
    <property type="evidence" value="ECO:0007669"/>
    <property type="project" value="InterPro"/>
</dbReference>
<organism evidence="3">
    <name type="scientific">Candidatus Kentrum sp. FW</name>
    <dbReference type="NCBI Taxonomy" id="2126338"/>
    <lineage>
        <taxon>Bacteria</taxon>
        <taxon>Pseudomonadati</taxon>
        <taxon>Pseudomonadota</taxon>
        <taxon>Gammaproteobacteria</taxon>
        <taxon>Candidatus Kentrum</taxon>
    </lineage>
</organism>
<dbReference type="InterPro" id="IPR011600">
    <property type="entry name" value="Pept_C14_caspase"/>
</dbReference>
<dbReference type="InterPro" id="IPR029030">
    <property type="entry name" value="Caspase-like_dom_sf"/>
</dbReference>
<protein>
    <submittedName>
        <fullName evidence="3">Caspase domain-containing protein</fullName>
    </submittedName>
</protein>
<evidence type="ECO:0000259" key="2">
    <source>
        <dbReference type="Pfam" id="PF00656"/>
    </source>
</evidence>
<sequence>MPQSTPARNFTLLGGSLLFLFLAFSVSVRALQEPWSGPLSSHETENLSINKQSRAPNQGQVTKDSTLSDVCSFDEAIETDGYRRLALIVGVNEYKSESIHDIGGAVNDAENIYQLLTGKRGYGFPKKNVCLLTDERATTAGFVDAFKRGLIGRVRSENDVAVFFYAGMGSQVPDTDGDESDKNDEAFTFHDTRTDKIKDFSDDEFAVLLGRLHEKTDNITVIVDSLSAGGIVDGHGVGKQDVTVRGFGAGPQTIESRYEERLAEGTSEMIVCTATAEGGIAMEYEGKGVFTTTLLAVLRNAGDKPTTYAQLAHRVRSQIADTHGDSQIPYFHGNLDKPVFGNTSHARPPGWDVTKLFGEESDIRAMEISGPPLPGIGPGAELRIYDGAATFADVRDPAKAKAIVVITKTNGINATAKVEAISDKATRPEIGDLAILARPTEDAVKIQVRPRPANEEGGIDRERAQALRRAIESDHQTRMAVTVTEAVGEFEISVDKKGLLVLHGPENRVLWTSGSNLRREMPYILRNLQQHALRRTLLQLSGDGGGDLTDNETLQVQLEPREDANNNCLEPWEEAPPNSEQIISPCHAWHVKVTLDERSPKPLLISAVLLSADGGIHVLPKDRVQRRLQQGKSVTFGDTFIGLPPFDLPNHVLVFGTREQNPIRWHLLGDAARGGTVRQNLSSYLQPDAQGSRLVGMLRSPIGQKPDCSPFKDCGIDRRGAFAFFPSSETLLEGFLSTILRQAKAGHKLIITTPPTAWTMSRLTVRVRVPHPRAAETR</sequence>
<feature type="region of interest" description="Disordered" evidence="1">
    <location>
        <begin position="35"/>
        <end position="63"/>
    </location>
</feature>
<dbReference type="GO" id="GO:0005737">
    <property type="term" value="C:cytoplasm"/>
    <property type="evidence" value="ECO:0007669"/>
    <property type="project" value="TreeGrafter"/>
</dbReference>
<reference evidence="3" key="1">
    <citation type="submission" date="2019-02" db="EMBL/GenBank/DDBJ databases">
        <authorList>
            <person name="Gruber-Vodicka R. H."/>
            <person name="Seah K. B. B."/>
        </authorList>
    </citation>
    <scope>NUCLEOTIDE SEQUENCE</scope>
    <source>
        <strain evidence="3">BECK_BZ15</strain>
    </source>
</reference>
<dbReference type="AlphaFoldDB" id="A0A450SLN3"/>
<feature type="domain" description="Peptidase C14 caspase" evidence="2">
    <location>
        <begin position="83"/>
        <end position="339"/>
    </location>
</feature>
<evidence type="ECO:0000313" key="3">
    <source>
        <dbReference type="EMBL" id="VFJ54552.1"/>
    </source>
</evidence>
<dbReference type="EMBL" id="CAADEW010000048">
    <property type="protein sequence ID" value="VFJ54552.1"/>
    <property type="molecule type" value="Genomic_DNA"/>
</dbReference>
<gene>
    <name evidence="3" type="ORF">BECKFW1821A_GA0114235_104812</name>
</gene>
<accession>A0A450SLN3</accession>
<evidence type="ECO:0000256" key="1">
    <source>
        <dbReference type="SAM" id="MobiDB-lite"/>
    </source>
</evidence>
<dbReference type="Gene3D" id="3.40.50.1460">
    <property type="match status" value="1"/>
</dbReference>
<dbReference type="PANTHER" id="PTHR48104">
    <property type="entry name" value="METACASPASE-4"/>
    <property type="match status" value="1"/>
</dbReference>
<dbReference type="PANTHER" id="PTHR48104:SF30">
    <property type="entry name" value="METACASPASE-1"/>
    <property type="match status" value="1"/>
</dbReference>
<name>A0A450SLN3_9GAMM</name>